<evidence type="ECO:0000256" key="13">
    <source>
        <dbReference type="ARBA" id="ARBA00023303"/>
    </source>
</evidence>
<feature type="transmembrane region" description="Helical" evidence="14">
    <location>
        <begin position="322"/>
        <end position="342"/>
    </location>
</feature>
<feature type="domain" description="Ion transport" evidence="15">
    <location>
        <begin position="283"/>
        <end position="515"/>
    </location>
</feature>
<feature type="domain" description="Ion transport" evidence="15">
    <location>
        <begin position="909"/>
        <end position="1143"/>
    </location>
</feature>
<feature type="transmembrane region" description="Helical" evidence="14">
    <location>
        <begin position="284"/>
        <end position="302"/>
    </location>
</feature>
<feature type="transmembrane region" description="Helical" evidence="14">
    <location>
        <begin position="824"/>
        <end position="848"/>
    </location>
</feature>
<evidence type="ECO:0000256" key="4">
    <source>
        <dbReference type="ARBA" id="ARBA00022673"/>
    </source>
</evidence>
<keyword evidence="3" id="KW-0109">Calcium transport</keyword>
<dbReference type="FunFam" id="1.10.287.70:FF:000117">
    <property type="entry name" value="Voltage-gated Ca2+ channel, alpha subunit"/>
    <property type="match status" value="1"/>
</dbReference>
<protein>
    <recommendedName>
        <fullName evidence="15">Ion transport domain-containing protein</fullName>
    </recommendedName>
</protein>
<feature type="transmembrane region" description="Helical" evidence="14">
    <location>
        <begin position="908"/>
        <end position="929"/>
    </location>
</feature>
<dbReference type="OrthoDB" id="431720at2759"/>
<keyword evidence="6" id="KW-0677">Repeat</keyword>
<dbReference type="InterPro" id="IPR005821">
    <property type="entry name" value="Ion_trans_dom"/>
</dbReference>
<dbReference type="PRINTS" id="PR01433">
    <property type="entry name" value="POLYCYSTIN2"/>
</dbReference>
<dbReference type="Gene3D" id="1.10.287.70">
    <property type="match status" value="3"/>
</dbReference>
<feature type="domain" description="Ion transport" evidence="15">
    <location>
        <begin position="596"/>
        <end position="855"/>
    </location>
</feature>
<feature type="transmembrane region" description="Helical" evidence="14">
    <location>
        <begin position="486"/>
        <end position="509"/>
    </location>
</feature>
<keyword evidence="2" id="KW-0813">Transport</keyword>
<dbReference type="PANTHER" id="PTHR45628:SF7">
    <property type="entry name" value="VOLTAGE-DEPENDENT CALCIUM CHANNEL TYPE A SUBUNIT ALPHA-1"/>
    <property type="match status" value="1"/>
</dbReference>
<sequence length="1347" mass="155824">MRSYTDTNQYFSQSTKTNIYGSKRQSLENSSLDFLVPHNLERESAEGDITPKETHDRSNMSKSLMNLTKKNTLSRMTQKSFTELFESPVKIITSLLSRMDNSLKISKNAIVHIQKGGQFDRIVFNIHDYKLLNSSYDDVLSLQLKIEIPKGEYMQKYNFTYKSPQEKDEVIWEYWKQQREQLNLKYGTFTSFFSTFMVISQKRSRKHSFRMIFPCTSDIISMQRAFDNLSQTIHGDWSAYDINPNVDLKKNYYSLMSYLIWHSNFWGLYQKLTYPLKKIVESSIFNYIMTLCVAANTITLSMDHYGISTEMNSVLVNLNNAFTNVFITEMGMKLLGIGIVSYCRDVMNYFDGGVVILSIIENIFLNRTKSAFTAFRVVRIFRILRVLRVARLFRYLRSMTHIVQILGKSMSKFIYLFMLLMLFLCIYSLIAMQIFGGNFNFAQGKPRSNFDGFHWSFVTTFQILSVENWQNVLYDGMRSSAGYSSSIFFISWILLGNYVILNLFLAILLDSFSENVNEESISDGKILLINKNINSKKNREETMRIIENMNSESDDETDNPAEKKTTLPSTFNGKSFFVFNTDNAFRKVCIALYTSKNFENFIMALISLTSLKLAVDTYLTTSSQEVQTITSFLDVAFTFLFLAEFIIKSVSLGFAFGKQNYLRDYWNYIDFSIVVASIIDFSVSSINISQIKIVRLLRTLRPLRYISHNLSMKIVVTALLESLIAIMNVAVVLVIVWLMFAILAISLFGGKLYLCTNEKLLTQTACESNGFVWKVNFPNYDNVVNAMIALFIISSEEGWPNLMDQAIDGTEIGEAPSTNYNQYAAYYFVVFIMISSFFFMNLFIAVVFEKFTEARNCQSSLAASILTKEQMLWIELQHLILKSTPNIDFSSRPKDSFRALMYNINKNVWFKMLVVLVILLNMIQMTLIYDGASQEYTSALDTLNLAFTCFFILEAFIKIVGIGAKNYMKGNSNKFDFFVVVTSILDIILTNTLNSTISLLRMGPQLIRIIRVLRVSRLVRLFKSLNSLKSLIDVIGFALPAIANVLSLLLLIFFIYAILGVNLFSSVNSGNIIGPYTNFHDFGNAMIILFRCSTGEDWYNIMNDCTQAQHLATCAVFFISFITITTFIMLNLFIMVIIQNYEEHEGNPESVLRIFTKEVRKIKTFWSIYAKESNGIRVHYNDIVPLMQEIEELGVNKDMEKDQVLKILRFTELHPDNSGYVYYNDFLYAILKKKYIKRVTSSYYRKLISNEECKTKKEIGKIISKERRKIEKECDLQNVMGGNFFLRTMYMRIILRNWRNYTKKRIEKRERMNESVSVTPAYSEFVDPGFNSLLTEREQDSEEMILE</sequence>
<keyword evidence="5 14" id="KW-0812">Transmembrane</keyword>
<feature type="transmembrane region" description="Helical" evidence="14">
    <location>
        <begin position="601"/>
        <end position="620"/>
    </location>
</feature>
<evidence type="ECO:0000256" key="9">
    <source>
        <dbReference type="ARBA" id="ARBA00022989"/>
    </source>
</evidence>
<evidence type="ECO:0000256" key="10">
    <source>
        <dbReference type="ARBA" id="ARBA00023065"/>
    </source>
</evidence>
<keyword evidence="11 14" id="KW-0472">Membrane</keyword>
<name>A0A1R2BKL2_9CILI</name>
<keyword evidence="7" id="KW-0106">Calcium</keyword>
<dbReference type="Pfam" id="PF00520">
    <property type="entry name" value="Ion_trans"/>
    <property type="match status" value="3"/>
</dbReference>
<feature type="transmembrane region" description="Helical" evidence="14">
    <location>
        <begin position="710"/>
        <end position="743"/>
    </location>
</feature>
<evidence type="ECO:0000256" key="7">
    <source>
        <dbReference type="ARBA" id="ARBA00022837"/>
    </source>
</evidence>
<feature type="transmembrane region" description="Helical" evidence="14">
    <location>
        <begin position="632"/>
        <end position="656"/>
    </location>
</feature>
<evidence type="ECO:0000256" key="5">
    <source>
        <dbReference type="ARBA" id="ARBA00022692"/>
    </source>
</evidence>
<proteinExistence type="predicted"/>
<feature type="transmembrane region" description="Helical" evidence="14">
    <location>
        <begin position="1034"/>
        <end position="1059"/>
    </location>
</feature>
<keyword evidence="10" id="KW-0406">Ion transport</keyword>
<dbReference type="InterPro" id="IPR003915">
    <property type="entry name" value="PKD_2"/>
</dbReference>
<dbReference type="EMBL" id="MPUH01000583">
    <property type="protein sequence ID" value="OMJ77294.1"/>
    <property type="molecule type" value="Genomic_DNA"/>
</dbReference>
<keyword evidence="13" id="KW-0407">Ion channel</keyword>
<feature type="transmembrane region" description="Helical" evidence="14">
    <location>
        <begin position="975"/>
        <end position="993"/>
    </location>
</feature>
<keyword evidence="8" id="KW-0851">Voltage-gated channel</keyword>
<evidence type="ECO:0000256" key="3">
    <source>
        <dbReference type="ARBA" id="ARBA00022568"/>
    </source>
</evidence>
<dbReference type="GO" id="GO:0005509">
    <property type="term" value="F:calcium ion binding"/>
    <property type="evidence" value="ECO:0007669"/>
    <property type="project" value="InterPro"/>
</dbReference>
<dbReference type="GO" id="GO:0008331">
    <property type="term" value="F:high voltage-gated calcium channel activity"/>
    <property type="evidence" value="ECO:0007669"/>
    <property type="project" value="TreeGrafter"/>
</dbReference>
<keyword evidence="9 14" id="KW-1133">Transmembrane helix</keyword>
<dbReference type="InterPro" id="IPR050599">
    <property type="entry name" value="VDCC_alpha-1_subunit"/>
</dbReference>
<dbReference type="FunFam" id="1.20.120.350:FF:000009">
    <property type="entry name" value="Voltage-dependent T-type calcium channel subunit alpha"/>
    <property type="match status" value="1"/>
</dbReference>
<keyword evidence="4" id="KW-0107">Calcium channel</keyword>
<evidence type="ECO:0000256" key="12">
    <source>
        <dbReference type="ARBA" id="ARBA00023180"/>
    </source>
</evidence>
<reference evidence="16 17" key="1">
    <citation type="submission" date="2016-11" db="EMBL/GenBank/DDBJ databases">
        <title>The macronuclear genome of Stentor coeruleus: a giant cell with tiny introns.</title>
        <authorList>
            <person name="Slabodnick M."/>
            <person name="Ruby J.G."/>
            <person name="Reiff S.B."/>
            <person name="Swart E.C."/>
            <person name="Gosai S."/>
            <person name="Prabakaran S."/>
            <person name="Witkowska E."/>
            <person name="Larue G.E."/>
            <person name="Fisher S."/>
            <person name="Freeman R.M."/>
            <person name="Gunawardena J."/>
            <person name="Chu W."/>
            <person name="Stover N.A."/>
            <person name="Gregory B.D."/>
            <person name="Nowacki M."/>
            <person name="Derisi J."/>
            <person name="Roy S.W."/>
            <person name="Marshall W.F."/>
            <person name="Sood P."/>
        </authorList>
    </citation>
    <scope>NUCLEOTIDE SEQUENCE [LARGE SCALE GENOMIC DNA]</scope>
    <source>
        <strain evidence="16">WM001</strain>
    </source>
</reference>
<accession>A0A1R2BKL2</accession>
<keyword evidence="17" id="KW-1185">Reference proteome</keyword>
<evidence type="ECO:0000256" key="6">
    <source>
        <dbReference type="ARBA" id="ARBA00022737"/>
    </source>
</evidence>
<feature type="transmembrane region" description="Helical" evidence="14">
    <location>
        <begin position="945"/>
        <end position="963"/>
    </location>
</feature>
<evidence type="ECO:0000256" key="1">
    <source>
        <dbReference type="ARBA" id="ARBA00004141"/>
    </source>
</evidence>
<evidence type="ECO:0000256" key="8">
    <source>
        <dbReference type="ARBA" id="ARBA00022882"/>
    </source>
</evidence>
<dbReference type="SUPFAM" id="SSF81324">
    <property type="entry name" value="Voltage-gated potassium channels"/>
    <property type="match status" value="3"/>
</dbReference>
<evidence type="ECO:0000259" key="15">
    <source>
        <dbReference type="Pfam" id="PF00520"/>
    </source>
</evidence>
<comment type="caution">
    <text evidence="16">The sequence shown here is derived from an EMBL/GenBank/DDBJ whole genome shotgun (WGS) entry which is preliminary data.</text>
</comment>
<evidence type="ECO:0000256" key="14">
    <source>
        <dbReference type="SAM" id="Phobius"/>
    </source>
</evidence>
<comment type="subcellular location">
    <subcellularLocation>
        <location evidence="1">Membrane</location>
        <topology evidence="1">Multi-pass membrane protein</topology>
    </subcellularLocation>
</comment>
<evidence type="ECO:0000313" key="16">
    <source>
        <dbReference type="EMBL" id="OMJ77294.1"/>
    </source>
</evidence>
<feature type="transmembrane region" description="Helical" evidence="14">
    <location>
        <begin position="1116"/>
        <end position="1138"/>
    </location>
</feature>
<dbReference type="Proteomes" id="UP000187209">
    <property type="component" value="Unassembled WGS sequence"/>
</dbReference>
<keyword evidence="12" id="KW-0325">Glycoprotein</keyword>
<evidence type="ECO:0000256" key="2">
    <source>
        <dbReference type="ARBA" id="ARBA00022448"/>
    </source>
</evidence>
<dbReference type="GO" id="GO:0098703">
    <property type="term" value="P:calcium ion import across plasma membrane"/>
    <property type="evidence" value="ECO:0007669"/>
    <property type="project" value="TreeGrafter"/>
</dbReference>
<evidence type="ECO:0000313" key="17">
    <source>
        <dbReference type="Proteomes" id="UP000187209"/>
    </source>
</evidence>
<dbReference type="Gene3D" id="1.20.120.350">
    <property type="entry name" value="Voltage-gated potassium channels. Chain C"/>
    <property type="match status" value="3"/>
</dbReference>
<dbReference type="InterPro" id="IPR027359">
    <property type="entry name" value="Volt_channel_dom_sf"/>
</dbReference>
<dbReference type="GO" id="GO:0005891">
    <property type="term" value="C:voltage-gated calcium channel complex"/>
    <property type="evidence" value="ECO:0007669"/>
    <property type="project" value="TreeGrafter"/>
</dbReference>
<evidence type="ECO:0000256" key="11">
    <source>
        <dbReference type="ARBA" id="ARBA00023136"/>
    </source>
</evidence>
<organism evidence="16 17">
    <name type="scientific">Stentor coeruleus</name>
    <dbReference type="NCBI Taxonomy" id="5963"/>
    <lineage>
        <taxon>Eukaryota</taxon>
        <taxon>Sar</taxon>
        <taxon>Alveolata</taxon>
        <taxon>Ciliophora</taxon>
        <taxon>Postciliodesmatophora</taxon>
        <taxon>Heterotrichea</taxon>
        <taxon>Heterotrichida</taxon>
        <taxon>Stentoridae</taxon>
        <taxon>Stentor</taxon>
    </lineage>
</organism>
<gene>
    <name evidence="16" type="ORF">SteCoe_23163</name>
</gene>
<dbReference type="PANTHER" id="PTHR45628">
    <property type="entry name" value="VOLTAGE-DEPENDENT CALCIUM CHANNEL TYPE A SUBUNIT ALPHA-1"/>
    <property type="match status" value="1"/>
</dbReference>
<feature type="transmembrane region" description="Helical" evidence="14">
    <location>
        <begin position="413"/>
        <end position="435"/>
    </location>
</feature>